<protein>
    <recommendedName>
        <fullName evidence="3">Integrase SAM-like N-terminal domain-containing protein</fullName>
    </recommendedName>
</protein>
<name>A0ABW9CBK3_9BURK</name>
<keyword evidence="2" id="KW-1185">Reference proteome</keyword>
<dbReference type="RefSeq" id="WP_408131493.1">
    <property type="nucleotide sequence ID" value="NZ_JAQQDH010000017.1"/>
</dbReference>
<reference evidence="1 2" key="1">
    <citation type="journal article" date="2024" name="Chem. Sci.">
        <title>Discovery of megapolipeptins by genome mining of a Burkholderiales bacteria collection.</title>
        <authorList>
            <person name="Paulo B.S."/>
            <person name="Recchia M.J.J."/>
            <person name="Lee S."/>
            <person name="Fergusson C.H."/>
            <person name="Romanowski S.B."/>
            <person name="Hernandez A."/>
            <person name="Krull N."/>
            <person name="Liu D.Y."/>
            <person name="Cavanagh H."/>
            <person name="Bos A."/>
            <person name="Gray C.A."/>
            <person name="Murphy B.T."/>
            <person name="Linington R.G."/>
            <person name="Eustaquio A.S."/>
        </authorList>
    </citation>
    <scope>NUCLEOTIDE SEQUENCE [LARGE SCALE GENOMIC DNA]</scope>
    <source>
        <strain evidence="1 2">RL17-379-BIB-C</strain>
    </source>
</reference>
<evidence type="ECO:0000313" key="2">
    <source>
        <dbReference type="Proteomes" id="UP001629288"/>
    </source>
</evidence>
<evidence type="ECO:0000313" key="1">
    <source>
        <dbReference type="EMBL" id="MFM0448197.1"/>
    </source>
</evidence>
<dbReference type="EMBL" id="JAQQDH010000017">
    <property type="protein sequence ID" value="MFM0448197.1"/>
    <property type="molecule type" value="Genomic_DNA"/>
</dbReference>
<proteinExistence type="predicted"/>
<evidence type="ECO:0008006" key="3">
    <source>
        <dbReference type="Google" id="ProtNLM"/>
    </source>
</evidence>
<sequence length="83" mass="9643">MNNSSLLGPWIRRFLIEHLVGERNLAVNTQKSYRDMPRLAQTFTTMNARQLIIRMSGFSVRVCGLTTPLMDRLTLQCARRNDF</sequence>
<gene>
    <name evidence="1" type="ORF">PQR00_31825</name>
</gene>
<accession>A0ABW9CBK3</accession>
<comment type="caution">
    <text evidence="1">The sequence shown here is derived from an EMBL/GenBank/DDBJ whole genome shotgun (WGS) entry which is preliminary data.</text>
</comment>
<dbReference type="Proteomes" id="UP001629288">
    <property type="component" value="Unassembled WGS sequence"/>
</dbReference>
<organism evidence="1 2">
    <name type="scientific">Paraburkholderia strydomiana</name>
    <dbReference type="NCBI Taxonomy" id="1245417"/>
    <lineage>
        <taxon>Bacteria</taxon>
        <taxon>Pseudomonadati</taxon>
        <taxon>Pseudomonadota</taxon>
        <taxon>Betaproteobacteria</taxon>
        <taxon>Burkholderiales</taxon>
        <taxon>Burkholderiaceae</taxon>
        <taxon>Paraburkholderia</taxon>
    </lineage>
</organism>